<dbReference type="RefSeq" id="WP_099112873.1">
    <property type="nucleotide sequence ID" value="NZ_CAWNQI010000051.1"/>
</dbReference>
<dbReference type="Gene3D" id="3.90.550.20">
    <property type="match status" value="1"/>
</dbReference>
<dbReference type="GO" id="GO:0051999">
    <property type="term" value="P:mannosyl-inositol phosphorylceramide biosynthetic process"/>
    <property type="evidence" value="ECO:0007669"/>
    <property type="project" value="TreeGrafter"/>
</dbReference>
<evidence type="ECO:0000313" key="3">
    <source>
        <dbReference type="Proteomes" id="UP000221980"/>
    </source>
</evidence>
<dbReference type="AlphaFoldDB" id="A0A2D0JVG1"/>
<dbReference type="GO" id="GO:0000030">
    <property type="term" value="F:mannosyltransferase activity"/>
    <property type="evidence" value="ECO:0007669"/>
    <property type="project" value="TreeGrafter"/>
</dbReference>
<comment type="caution">
    <text evidence="2">The sequence shown here is derived from an EMBL/GenBank/DDBJ whole genome shotgun (WGS) entry which is preliminary data.</text>
</comment>
<proteinExistence type="predicted"/>
<dbReference type="InterPro" id="IPR029044">
    <property type="entry name" value="Nucleotide-diphossugar_trans"/>
</dbReference>
<protein>
    <recommendedName>
        <fullName evidence="4">Subversion of eukaryotic traffic protein A</fullName>
    </recommendedName>
</protein>
<sequence length="381" mass="44771">MNIPQKIHYFWSGNNIPEENLRKILNIKYQNPGFEVNIWGEKNIQSLIINTLRKIKFKYQGTDLDLGEIPINFNYRNIETTFRFLRQQAFYLNSIQDPMLNCLSYFNKRKKDADNTRRYGDYVDLINYLQHIYHLNLMGNYHNYASASDIARLVILYMEGGIYLDADVELYDSDIKNTLDRKNAKFENLQLRSNIGLGDNSGLGWSETPYTRFGNAIIASLPQSKAIFNLLIKMAIMIKKHHLSIQMYESPKADEISQIKRFNKYYEVDKRVDLALKLKKTHQINLDTRCGIQDPVWRTGFDPDDANDKFSRELRRIDYTVKMTGPTFIDNYLNPGLGINFPKKYQLKSRIKNDRVFKNVNDEGDWSNLKKKKYADEDPFS</sequence>
<dbReference type="Proteomes" id="UP000221980">
    <property type="component" value="Unassembled WGS sequence"/>
</dbReference>
<evidence type="ECO:0008006" key="4">
    <source>
        <dbReference type="Google" id="ProtNLM"/>
    </source>
</evidence>
<dbReference type="OrthoDB" id="5605951at2"/>
<dbReference type="GO" id="GO:0016020">
    <property type="term" value="C:membrane"/>
    <property type="evidence" value="ECO:0007669"/>
    <property type="project" value="GOC"/>
</dbReference>
<keyword evidence="1" id="KW-0808">Transferase</keyword>
<accession>A0A2D0JVG1</accession>
<dbReference type="SUPFAM" id="SSF53448">
    <property type="entry name" value="Nucleotide-diphospho-sugar transferases"/>
    <property type="match status" value="1"/>
</dbReference>
<organism evidence="2 3">
    <name type="scientific">Xenorhabdus miraniensis</name>
    <dbReference type="NCBI Taxonomy" id="351674"/>
    <lineage>
        <taxon>Bacteria</taxon>
        <taxon>Pseudomonadati</taxon>
        <taxon>Pseudomonadota</taxon>
        <taxon>Gammaproteobacteria</taxon>
        <taxon>Enterobacterales</taxon>
        <taxon>Morganellaceae</taxon>
        <taxon>Xenorhabdus</taxon>
    </lineage>
</organism>
<evidence type="ECO:0000313" key="2">
    <source>
        <dbReference type="EMBL" id="PHM50308.1"/>
    </source>
</evidence>
<dbReference type="Pfam" id="PF04488">
    <property type="entry name" value="Gly_transf_sug"/>
    <property type="match status" value="1"/>
</dbReference>
<dbReference type="PANTHER" id="PTHR32385">
    <property type="entry name" value="MANNOSYL PHOSPHORYLINOSITOL CERAMIDE SYNTHASE"/>
    <property type="match status" value="1"/>
</dbReference>
<dbReference type="EMBL" id="NITZ01000002">
    <property type="protein sequence ID" value="PHM50308.1"/>
    <property type="molecule type" value="Genomic_DNA"/>
</dbReference>
<dbReference type="InterPro" id="IPR051706">
    <property type="entry name" value="Glycosyltransferase_domain"/>
</dbReference>
<name>A0A2D0JVG1_9GAMM</name>
<reference evidence="2 3" key="1">
    <citation type="journal article" date="2017" name="Nat. Microbiol.">
        <title>Natural product diversity associated with the nematode symbionts Photorhabdus and Xenorhabdus.</title>
        <authorList>
            <person name="Tobias N.J."/>
            <person name="Wolff H."/>
            <person name="Djahanschiri B."/>
            <person name="Grundmann F."/>
            <person name="Kronenwerth M."/>
            <person name="Shi Y.M."/>
            <person name="Simonyi S."/>
            <person name="Grun P."/>
            <person name="Shapiro-Ilan D."/>
            <person name="Pidot S.J."/>
            <person name="Stinear T.P."/>
            <person name="Ebersberger I."/>
            <person name="Bode H.B."/>
        </authorList>
    </citation>
    <scope>NUCLEOTIDE SEQUENCE [LARGE SCALE GENOMIC DNA]</scope>
    <source>
        <strain evidence="2 3">DSM 17902</strain>
    </source>
</reference>
<dbReference type="PANTHER" id="PTHR32385:SF15">
    <property type="entry name" value="INOSITOL PHOSPHOCERAMIDE MANNOSYLTRANSFERASE 1"/>
    <property type="match status" value="1"/>
</dbReference>
<dbReference type="InterPro" id="IPR007577">
    <property type="entry name" value="GlycoTrfase_DXD_sugar-bd_CS"/>
</dbReference>
<gene>
    <name evidence="2" type="ORF">Xmir_00487</name>
</gene>
<evidence type="ECO:0000256" key="1">
    <source>
        <dbReference type="ARBA" id="ARBA00022679"/>
    </source>
</evidence>
<keyword evidence="3" id="KW-1185">Reference proteome</keyword>